<keyword evidence="3" id="KW-1185">Reference proteome</keyword>
<evidence type="ECO:0000313" key="3">
    <source>
        <dbReference type="Proteomes" id="UP001465668"/>
    </source>
</evidence>
<comment type="caution">
    <text evidence="2">The sequence shown here is derived from an EMBL/GenBank/DDBJ whole genome shotgun (WGS) entry which is preliminary data.</text>
</comment>
<sequence>MPDHCDLDTSDWDGLISDFTLSTSFDDYIASTFSHDFGNIPDAETLSIGPSSLPAEGFGHFAHSWDSQISDTALPLQSDEFEFSTTGFQGPPTFGEDAHHGLTLTPSPNH</sequence>
<reference evidence="2 3" key="1">
    <citation type="submission" date="2024-02" db="EMBL/GenBank/DDBJ databases">
        <title>First draft genome assembly of two strains of Seiridium cardinale.</title>
        <authorList>
            <person name="Emiliani G."/>
            <person name="Scali E."/>
        </authorList>
    </citation>
    <scope>NUCLEOTIDE SEQUENCE [LARGE SCALE GENOMIC DNA]</scope>
    <source>
        <strain evidence="2 3">BM-138-000479</strain>
    </source>
</reference>
<evidence type="ECO:0000256" key="1">
    <source>
        <dbReference type="SAM" id="MobiDB-lite"/>
    </source>
</evidence>
<protein>
    <submittedName>
        <fullName evidence="2">Uncharacterized protein</fullName>
    </submittedName>
</protein>
<dbReference type="EMBL" id="JARVKM010000035">
    <property type="protein sequence ID" value="KAK9775256.1"/>
    <property type="molecule type" value="Genomic_DNA"/>
</dbReference>
<accession>A0ABR2XNR9</accession>
<evidence type="ECO:0000313" key="2">
    <source>
        <dbReference type="EMBL" id="KAK9775256.1"/>
    </source>
</evidence>
<dbReference type="Proteomes" id="UP001465668">
    <property type="component" value="Unassembled WGS sequence"/>
</dbReference>
<proteinExistence type="predicted"/>
<feature type="region of interest" description="Disordered" evidence="1">
    <location>
        <begin position="85"/>
        <end position="110"/>
    </location>
</feature>
<gene>
    <name evidence="2" type="ORF">SCAR479_07932</name>
</gene>
<organism evidence="2 3">
    <name type="scientific">Seiridium cardinale</name>
    <dbReference type="NCBI Taxonomy" id="138064"/>
    <lineage>
        <taxon>Eukaryota</taxon>
        <taxon>Fungi</taxon>
        <taxon>Dikarya</taxon>
        <taxon>Ascomycota</taxon>
        <taxon>Pezizomycotina</taxon>
        <taxon>Sordariomycetes</taxon>
        <taxon>Xylariomycetidae</taxon>
        <taxon>Amphisphaeriales</taxon>
        <taxon>Sporocadaceae</taxon>
        <taxon>Seiridium</taxon>
    </lineage>
</organism>
<name>A0ABR2XNR9_9PEZI</name>